<name>A0A419ETQ6_9BACT</name>
<sequence length="149" mass="16508">MSISQKCQYALRATFELAKHVGEGPVRIADIAKTQAIPIRFLEVILNQLKQGGFVESRRGSTGGYVLTHSPATLTVGEIIRFIEGPLSPVQCIAGSTGDQCPLHGDCAFLPMWEKVKDALSDVYDSTTFEDLVEQERVRRKEHVLDYSI</sequence>
<comment type="caution">
    <text evidence="2">The sequence shown here is derived from an EMBL/GenBank/DDBJ whole genome shotgun (WGS) entry which is preliminary data.</text>
</comment>
<dbReference type="GO" id="GO:0003700">
    <property type="term" value="F:DNA-binding transcription factor activity"/>
    <property type="evidence" value="ECO:0007669"/>
    <property type="project" value="TreeGrafter"/>
</dbReference>
<dbReference type="AlphaFoldDB" id="A0A419ETQ6"/>
<dbReference type="Pfam" id="PF02082">
    <property type="entry name" value="Rrf2"/>
    <property type="match status" value="1"/>
</dbReference>
<dbReference type="Proteomes" id="UP000285961">
    <property type="component" value="Unassembled WGS sequence"/>
</dbReference>
<dbReference type="GO" id="GO:0005829">
    <property type="term" value="C:cytosol"/>
    <property type="evidence" value="ECO:0007669"/>
    <property type="project" value="TreeGrafter"/>
</dbReference>
<dbReference type="InterPro" id="IPR036390">
    <property type="entry name" value="WH_DNA-bd_sf"/>
</dbReference>
<dbReference type="PANTHER" id="PTHR33221">
    <property type="entry name" value="WINGED HELIX-TURN-HELIX TRANSCRIPTIONAL REGULATOR, RRF2 FAMILY"/>
    <property type="match status" value="1"/>
</dbReference>
<dbReference type="EMBL" id="QZKI01000105">
    <property type="protein sequence ID" value="RJP67357.1"/>
    <property type="molecule type" value="Genomic_DNA"/>
</dbReference>
<accession>A0A419ETQ6</accession>
<protein>
    <submittedName>
        <fullName evidence="2">Rrf2 family transcriptional regulator</fullName>
    </submittedName>
</protein>
<dbReference type="GO" id="GO:0003677">
    <property type="term" value="F:DNA binding"/>
    <property type="evidence" value="ECO:0007669"/>
    <property type="project" value="UniProtKB-KW"/>
</dbReference>
<evidence type="ECO:0000256" key="1">
    <source>
        <dbReference type="ARBA" id="ARBA00023125"/>
    </source>
</evidence>
<dbReference type="PROSITE" id="PS51197">
    <property type="entry name" value="HTH_RRF2_2"/>
    <property type="match status" value="1"/>
</dbReference>
<evidence type="ECO:0000313" key="2">
    <source>
        <dbReference type="EMBL" id="RJP67357.1"/>
    </source>
</evidence>
<gene>
    <name evidence="2" type="ORF">C4532_14750</name>
</gene>
<dbReference type="NCBIfam" id="TIGR00738">
    <property type="entry name" value="rrf2_super"/>
    <property type="match status" value="1"/>
</dbReference>
<reference evidence="2 3" key="1">
    <citation type="journal article" date="2017" name="ISME J.">
        <title>Energy and carbon metabolisms in a deep terrestrial subsurface fluid microbial community.</title>
        <authorList>
            <person name="Momper L."/>
            <person name="Jungbluth S.P."/>
            <person name="Lee M.D."/>
            <person name="Amend J.P."/>
        </authorList>
    </citation>
    <scope>NUCLEOTIDE SEQUENCE [LARGE SCALE GENOMIC DNA]</scope>
    <source>
        <strain evidence="2">SURF_17</strain>
    </source>
</reference>
<organism evidence="2 3">
    <name type="scientific">Candidatus Abyssobacteria bacterium SURF_17</name>
    <dbReference type="NCBI Taxonomy" id="2093361"/>
    <lineage>
        <taxon>Bacteria</taxon>
        <taxon>Pseudomonadati</taxon>
        <taxon>Candidatus Hydrogenedentota</taxon>
        <taxon>Candidatus Abyssobacteria</taxon>
    </lineage>
</organism>
<dbReference type="PANTHER" id="PTHR33221:SF5">
    <property type="entry name" value="HTH-TYPE TRANSCRIPTIONAL REGULATOR ISCR"/>
    <property type="match status" value="1"/>
</dbReference>
<proteinExistence type="predicted"/>
<dbReference type="Gene3D" id="1.10.10.10">
    <property type="entry name" value="Winged helix-like DNA-binding domain superfamily/Winged helix DNA-binding domain"/>
    <property type="match status" value="1"/>
</dbReference>
<dbReference type="InterPro" id="IPR000944">
    <property type="entry name" value="Tscrpt_reg_Rrf2"/>
</dbReference>
<dbReference type="SUPFAM" id="SSF46785">
    <property type="entry name" value="Winged helix' DNA-binding domain"/>
    <property type="match status" value="1"/>
</dbReference>
<keyword evidence="1" id="KW-0238">DNA-binding</keyword>
<dbReference type="InterPro" id="IPR036388">
    <property type="entry name" value="WH-like_DNA-bd_sf"/>
</dbReference>
<evidence type="ECO:0000313" key="3">
    <source>
        <dbReference type="Proteomes" id="UP000285961"/>
    </source>
</evidence>